<gene>
    <name evidence="3" type="ORF">Fuma_05440</name>
</gene>
<dbReference type="EMBL" id="CP017641">
    <property type="protein sequence ID" value="APZ95778.1"/>
    <property type="molecule type" value="Genomic_DNA"/>
</dbReference>
<dbReference type="STRING" id="1891926.Fuma_05440"/>
<dbReference type="OrthoDB" id="221248at2"/>
<dbReference type="Proteomes" id="UP000187735">
    <property type="component" value="Chromosome"/>
</dbReference>
<sequence length="1396" mass="154858">MTGTVLERSLQMVAKRLYKLRVLRRQAMCWLLLLVPAIVLSMILPQLSGLISTTLLVLLGITMGGLILARWKVPKPTALETARLVEKNRPELNDAVLTAVRADAVARTQPHASILNDWVIDEADKLARGSDWRSVVPRRQILTWSTLSFLAFCFLITGVVAAGRWGRELGTSNALMAVAGTGEKQAIGATELAIEPGDVEMERGAALTVVARFGKVLPTNAVLQLSTEAGSATFEMDPTVDAGVFAARVSSVASDATYRVVFGNSVVEVGALLASENASRSQGGVSDSYRISTYVRPRLEQADALITPPAYANKEPQLVEDTLRVTTVEGSMVQLTLHLNKPVVVAELRTDDGEVIPLTSIDSDSNAVTAEFEAIDDQKFAVYLEDADGRTPAEEETISLKVTRNKRPKIKVTFPGKDTNVSPLQEFQIEAEATDDFGFSDFGVSYTLSNGETADVSLVGGQDSDSSGVAKQLKIQHTIELEKLNAAPDELLSYTFFVEDIAADGMPRRTSSDMMFAEVRRFEEIFRESQQQSQQQQQQQQQQGGPAEKLMQLQRQIMIATFNIQRTWEESRRRERATAQAVEDVGVVKESQQEAIGQLQEAKEETAGDAEMMKLAKGVEAQMQKAVDSLTAFEKQRQDSTLSDALLAEQSAFAGLMRMRAKEYEVSRSQSQSQGQGQEQNSASQEQLNQLELDNERNRYESERQAQQQQEQNAEQSQQLQILNRLKELARRQQMLNERMKQLESELRAAQTQEEKDEIERELKRLRDEQREMLRDVDELRETMDQQSAQQQQKNQETREQVEKTRERVQQASRAMDEGNLQDAISEGTRAEREFDRLQEDFRNQTSNQFSEAMRDLREQARSMTERQDEIAKELAGEGQPEKGDDANKPTLRNDRDREGLQNKVAQQRDELERILEQAKQLVEEAEDSEPLMSRRLYDTIRDTRKMKPEEALEATEILVSRGLWNQGQQAEQIAREGIEDLTKGIEQAADAVLGSEEESLRRAQEEIEALSQQLASEVANATGQQQQPEGATRQSDDAARNGESQSPGEATDRKQGIQRAAAPLPEQQPRQAVGDRQSGEPQRSERQPQGGEPKPGEGAASQPREGAQKSREEGNSEGRKLGEQKSGDAAKPGDGQSDSQQEQGKGTGKESDQPREGQQPGQQGQQGEQSGQQEEGQGEQGESEGEGQGQGQGQRQGQGQQQGEQGQQGQQGRQGQQGQGEGQGQSEGQSQQAGQQSGQGQQPGGQQQSQGGGGGRNGGSFLLGGGRENINGGRGQNEGRPLTGDDYKDWSNRLREVEEILDDPELRNQVAQVRDRARAIRAEFRRHGKEPQWDLVNSQLLNEMASLQKRINQELAKMGGDRSMVPIDREPVPEEFDELVRRYYELLGQSREGDQ</sequence>
<name>A0A1P8WP05_9PLAN</name>
<keyword evidence="2" id="KW-1133">Transmembrane helix</keyword>
<keyword evidence="2" id="KW-0812">Transmembrane</keyword>
<evidence type="ECO:0000256" key="2">
    <source>
        <dbReference type="SAM" id="Phobius"/>
    </source>
</evidence>
<protein>
    <submittedName>
        <fullName evidence="3">Uncharacterized protein</fullName>
    </submittedName>
</protein>
<dbReference type="KEGG" id="fmr:Fuma_05440"/>
<feature type="region of interest" description="Disordered" evidence="1">
    <location>
        <begin position="1012"/>
        <end position="1289"/>
    </location>
</feature>
<feature type="compositionally biased region" description="Low complexity" evidence="1">
    <location>
        <begin position="1088"/>
        <end position="1099"/>
    </location>
</feature>
<keyword evidence="4" id="KW-1185">Reference proteome</keyword>
<feature type="region of interest" description="Disordered" evidence="1">
    <location>
        <begin position="699"/>
        <end position="718"/>
    </location>
</feature>
<reference evidence="3 4" key="1">
    <citation type="journal article" date="2016" name="Front. Microbiol.">
        <title>Fuerstia marisgermanicae gen. nov., sp. nov., an Unusual Member of the Phylum Planctomycetes from the German Wadden Sea.</title>
        <authorList>
            <person name="Kohn T."/>
            <person name="Heuer A."/>
            <person name="Jogler M."/>
            <person name="Vollmers J."/>
            <person name="Boedeker C."/>
            <person name="Bunk B."/>
            <person name="Rast P."/>
            <person name="Borchert D."/>
            <person name="Glockner I."/>
            <person name="Freese H.M."/>
            <person name="Klenk H.P."/>
            <person name="Overmann J."/>
            <person name="Kaster A.K."/>
            <person name="Rohde M."/>
            <person name="Wiegand S."/>
            <person name="Jogler C."/>
        </authorList>
    </citation>
    <scope>NUCLEOTIDE SEQUENCE [LARGE SCALE GENOMIC DNA]</scope>
    <source>
        <strain evidence="3 4">NH11</strain>
    </source>
</reference>
<feature type="compositionally biased region" description="Low complexity" evidence="1">
    <location>
        <begin position="1157"/>
        <end position="1176"/>
    </location>
</feature>
<feature type="compositionally biased region" description="Basic and acidic residues" evidence="1">
    <location>
        <begin position="1107"/>
        <end position="1129"/>
    </location>
</feature>
<feature type="region of interest" description="Disordered" evidence="1">
    <location>
        <begin position="779"/>
        <end position="828"/>
    </location>
</feature>
<feature type="compositionally biased region" description="Low complexity" evidence="1">
    <location>
        <begin position="1227"/>
        <end position="1250"/>
    </location>
</feature>
<feature type="region of interest" description="Disordered" evidence="1">
    <location>
        <begin position="527"/>
        <end position="548"/>
    </location>
</feature>
<feature type="transmembrane region" description="Helical" evidence="2">
    <location>
        <begin position="27"/>
        <end position="44"/>
    </location>
</feature>
<feature type="region of interest" description="Disordered" evidence="1">
    <location>
        <begin position="859"/>
        <end position="903"/>
    </location>
</feature>
<feature type="compositionally biased region" description="Low complexity" evidence="1">
    <location>
        <begin position="667"/>
        <end position="687"/>
    </location>
</feature>
<organism evidence="3 4">
    <name type="scientific">Fuerstiella marisgermanici</name>
    <dbReference type="NCBI Taxonomy" id="1891926"/>
    <lineage>
        <taxon>Bacteria</taxon>
        <taxon>Pseudomonadati</taxon>
        <taxon>Planctomycetota</taxon>
        <taxon>Planctomycetia</taxon>
        <taxon>Planctomycetales</taxon>
        <taxon>Planctomycetaceae</taxon>
        <taxon>Fuerstiella</taxon>
    </lineage>
</organism>
<feature type="transmembrane region" description="Helical" evidence="2">
    <location>
        <begin position="141"/>
        <end position="165"/>
    </location>
</feature>
<evidence type="ECO:0000313" key="3">
    <source>
        <dbReference type="EMBL" id="APZ95778.1"/>
    </source>
</evidence>
<feature type="compositionally biased region" description="Basic and acidic residues" evidence="1">
    <location>
        <begin position="796"/>
        <end position="809"/>
    </location>
</feature>
<feature type="compositionally biased region" description="Polar residues" evidence="1">
    <location>
        <begin position="1012"/>
        <end position="1034"/>
    </location>
</feature>
<evidence type="ECO:0000256" key="1">
    <source>
        <dbReference type="SAM" id="MobiDB-lite"/>
    </source>
</evidence>
<feature type="compositionally biased region" description="Gly residues" evidence="1">
    <location>
        <begin position="1251"/>
        <end position="1277"/>
    </location>
</feature>
<keyword evidence="2" id="KW-0472">Membrane</keyword>
<feature type="region of interest" description="Disordered" evidence="1">
    <location>
        <begin position="664"/>
        <end position="687"/>
    </location>
</feature>
<accession>A0A1P8WP05</accession>
<feature type="compositionally biased region" description="Low complexity" evidence="1">
    <location>
        <begin position="1198"/>
        <end position="1215"/>
    </location>
</feature>
<feature type="compositionally biased region" description="Gly residues" evidence="1">
    <location>
        <begin position="1216"/>
        <end position="1226"/>
    </location>
</feature>
<feature type="compositionally biased region" description="Low complexity" evidence="1">
    <location>
        <begin position="786"/>
        <end position="795"/>
    </location>
</feature>
<evidence type="ECO:0000313" key="4">
    <source>
        <dbReference type="Proteomes" id="UP000187735"/>
    </source>
</evidence>
<feature type="compositionally biased region" description="Gly residues" evidence="1">
    <location>
        <begin position="1187"/>
        <end position="1197"/>
    </location>
</feature>
<feature type="transmembrane region" description="Helical" evidence="2">
    <location>
        <begin position="50"/>
        <end position="69"/>
    </location>
</feature>
<proteinExistence type="predicted"/>
<feature type="compositionally biased region" description="Low complexity" evidence="1">
    <location>
        <begin position="529"/>
        <end position="543"/>
    </location>
</feature>
<feature type="compositionally biased region" description="Low complexity" evidence="1">
    <location>
        <begin position="705"/>
        <end position="718"/>
    </location>
</feature>
<feature type="compositionally biased region" description="Low complexity" evidence="1">
    <location>
        <begin position="1134"/>
        <end position="1145"/>
    </location>
</feature>
<dbReference type="RefSeq" id="WP_077026889.1">
    <property type="nucleotide sequence ID" value="NZ_CP017641.1"/>
</dbReference>